<gene>
    <name evidence="1" type="ORF">CSSPJE1EN1_LOCUS25577</name>
</gene>
<comment type="caution">
    <text evidence="1">The sequence shown here is derived from an EMBL/GenBank/DDBJ whole genome shotgun (WGS) entry which is preliminary data.</text>
</comment>
<dbReference type="EMBL" id="CAXAQS010000135">
    <property type="protein sequence ID" value="CAK9250199.1"/>
    <property type="molecule type" value="Genomic_DNA"/>
</dbReference>
<reference evidence="1" key="1">
    <citation type="submission" date="2024-02" db="EMBL/GenBank/DDBJ databases">
        <authorList>
            <consortium name="ELIXIR-Norway"/>
            <consortium name="Elixir Norway"/>
        </authorList>
    </citation>
    <scope>NUCLEOTIDE SEQUENCE</scope>
</reference>
<keyword evidence="2" id="KW-1185">Reference proteome</keyword>
<dbReference type="Proteomes" id="UP001497444">
    <property type="component" value="Unassembled WGS sequence"/>
</dbReference>
<organism evidence="1 2">
    <name type="scientific">Sphagnum jensenii</name>
    <dbReference type="NCBI Taxonomy" id="128206"/>
    <lineage>
        <taxon>Eukaryota</taxon>
        <taxon>Viridiplantae</taxon>
        <taxon>Streptophyta</taxon>
        <taxon>Embryophyta</taxon>
        <taxon>Bryophyta</taxon>
        <taxon>Sphagnophytina</taxon>
        <taxon>Sphagnopsida</taxon>
        <taxon>Sphagnales</taxon>
        <taxon>Sphagnaceae</taxon>
        <taxon>Sphagnum</taxon>
    </lineage>
</organism>
<proteinExistence type="predicted"/>
<name>A0ABP0V733_9BRYO</name>
<evidence type="ECO:0000313" key="2">
    <source>
        <dbReference type="Proteomes" id="UP001497444"/>
    </source>
</evidence>
<evidence type="ECO:0000313" key="1">
    <source>
        <dbReference type="EMBL" id="CAK9250199.1"/>
    </source>
</evidence>
<protein>
    <submittedName>
        <fullName evidence="1">Uncharacterized protein</fullName>
    </submittedName>
</protein>
<dbReference type="Gene3D" id="3.40.50.2000">
    <property type="entry name" value="Glycogen Phosphorylase B"/>
    <property type="match status" value="1"/>
</dbReference>
<sequence length="95" mass="10480">MPALVIIKNQVKVILLAETRLPAGTKKVKEFAESLGLDVVEISVRRRLDLQAVSDLAQCLKTFNAKVVHAHDVKASFYALRASQKSGEKKPKLVI</sequence>
<accession>A0ABP0V733</accession>